<accession>A0A426Y7U3</accession>
<gene>
    <name evidence="1" type="ORF">B296_00042261</name>
</gene>
<proteinExistence type="predicted"/>
<comment type="caution">
    <text evidence="1">The sequence shown here is derived from an EMBL/GenBank/DDBJ whole genome shotgun (WGS) entry which is preliminary data.</text>
</comment>
<name>A0A426Y7U3_ENSVE</name>
<dbReference type="Proteomes" id="UP000287651">
    <property type="component" value="Unassembled WGS sequence"/>
</dbReference>
<reference evidence="1 2" key="1">
    <citation type="journal article" date="2014" name="Agronomy (Basel)">
        <title>A Draft Genome Sequence for Ensete ventricosum, the Drought-Tolerant Tree Against Hunger.</title>
        <authorList>
            <person name="Harrison J."/>
            <person name="Moore K.A."/>
            <person name="Paszkiewicz K."/>
            <person name="Jones T."/>
            <person name="Grant M."/>
            <person name="Ambacheew D."/>
            <person name="Muzemil S."/>
            <person name="Studholme D.J."/>
        </authorList>
    </citation>
    <scope>NUCLEOTIDE SEQUENCE [LARGE SCALE GENOMIC DNA]</scope>
</reference>
<dbReference type="EMBL" id="AMZH03014336">
    <property type="protein sequence ID" value="RRT47801.1"/>
    <property type="molecule type" value="Genomic_DNA"/>
</dbReference>
<sequence>GARPTFPQWQEARRAFTARTMKAATKYDDMVSNKHSKDLRYGCHSPPWSTCVKSFPWDSHDVAAFCSIVNSGESAVTAQSLSQKMN</sequence>
<organism evidence="1 2">
    <name type="scientific">Ensete ventricosum</name>
    <name type="common">Abyssinian banana</name>
    <name type="synonym">Musa ensete</name>
    <dbReference type="NCBI Taxonomy" id="4639"/>
    <lineage>
        <taxon>Eukaryota</taxon>
        <taxon>Viridiplantae</taxon>
        <taxon>Streptophyta</taxon>
        <taxon>Embryophyta</taxon>
        <taxon>Tracheophyta</taxon>
        <taxon>Spermatophyta</taxon>
        <taxon>Magnoliopsida</taxon>
        <taxon>Liliopsida</taxon>
        <taxon>Zingiberales</taxon>
        <taxon>Musaceae</taxon>
        <taxon>Ensete</taxon>
    </lineage>
</organism>
<protein>
    <submittedName>
        <fullName evidence="1">Uncharacterized protein</fullName>
    </submittedName>
</protein>
<dbReference type="AlphaFoldDB" id="A0A426Y7U3"/>
<feature type="non-terminal residue" evidence="1">
    <location>
        <position position="1"/>
    </location>
</feature>
<evidence type="ECO:0000313" key="2">
    <source>
        <dbReference type="Proteomes" id="UP000287651"/>
    </source>
</evidence>
<evidence type="ECO:0000313" key="1">
    <source>
        <dbReference type="EMBL" id="RRT47801.1"/>
    </source>
</evidence>